<gene>
    <name evidence="2" type="ORF">EXN66_Car003600</name>
</gene>
<feature type="region of interest" description="Disordered" evidence="1">
    <location>
        <begin position="77"/>
        <end position="98"/>
    </location>
</feature>
<name>A0A6G1PD26_CHAAH</name>
<protein>
    <submittedName>
        <fullName evidence="2">Uncharacterized protein</fullName>
    </submittedName>
</protein>
<keyword evidence="3" id="KW-1185">Reference proteome</keyword>
<evidence type="ECO:0000256" key="1">
    <source>
        <dbReference type="SAM" id="MobiDB-lite"/>
    </source>
</evidence>
<reference evidence="2 3" key="1">
    <citation type="submission" date="2019-02" db="EMBL/GenBank/DDBJ databases">
        <title>Opniocepnalus argus genome.</title>
        <authorList>
            <person name="Zhou C."/>
            <person name="Xiao S."/>
        </authorList>
    </citation>
    <scope>NUCLEOTIDE SEQUENCE [LARGE SCALE GENOMIC DNA]</scope>
    <source>
        <strain evidence="2">OARG1902GOOAL</strain>
        <tissue evidence="2">Muscle</tissue>
    </source>
</reference>
<proteinExistence type="predicted"/>
<dbReference type="AlphaFoldDB" id="A0A6G1PD26"/>
<evidence type="ECO:0000313" key="3">
    <source>
        <dbReference type="Proteomes" id="UP000503349"/>
    </source>
</evidence>
<accession>A0A6G1PD26</accession>
<dbReference type="EMBL" id="CM015714">
    <property type="protein sequence ID" value="KAF3687928.1"/>
    <property type="molecule type" value="Genomic_DNA"/>
</dbReference>
<feature type="region of interest" description="Disordered" evidence="1">
    <location>
        <begin position="1"/>
        <end position="21"/>
    </location>
</feature>
<reference evidence="3" key="2">
    <citation type="submission" date="2019-02" db="EMBL/GenBank/DDBJ databases">
        <title>Opniocepnalus argus Var Kimnra genome.</title>
        <authorList>
            <person name="Zhou C."/>
            <person name="Xiao S."/>
        </authorList>
    </citation>
    <scope>NUCLEOTIDE SEQUENCE [LARGE SCALE GENOMIC DNA]</scope>
</reference>
<evidence type="ECO:0000313" key="2">
    <source>
        <dbReference type="EMBL" id="KAF3687928.1"/>
    </source>
</evidence>
<sequence>MATAPAMGRPLASRPPHHRQEPRLCGKCVCIPYCNRMTTNMTYWNHQANRSHHYRRANTVKIVMDMQYFKKWKTNQTDAWTSSEPPEPAPSTRRGGMRRCWAKFADPTKICDS</sequence>
<organism evidence="2 3">
    <name type="scientific">Channa argus</name>
    <name type="common">Northern snakehead</name>
    <name type="synonym">Ophicephalus argus</name>
    <dbReference type="NCBI Taxonomy" id="215402"/>
    <lineage>
        <taxon>Eukaryota</taxon>
        <taxon>Metazoa</taxon>
        <taxon>Chordata</taxon>
        <taxon>Craniata</taxon>
        <taxon>Vertebrata</taxon>
        <taxon>Euteleostomi</taxon>
        <taxon>Actinopterygii</taxon>
        <taxon>Neopterygii</taxon>
        <taxon>Teleostei</taxon>
        <taxon>Neoteleostei</taxon>
        <taxon>Acanthomorphata</taxon>
        <taxon>Anabantaria</taxon>
        <taxon>Anabantiformes</taxon>
        <taxon>Channoidei</taxon>
        <taxon>Channidae</taxon>
        <taxon>Channa</taxon>
    </lineage>
</organism>
<dbReference type="Proteomes" id="UP000503349">
    <property type="component" value="Chromosome 3"/>
</dbReference>